<dbReference type="Gene3D" id="3.60.21.10">
    <property type="match status" value="1"/>
</dbReference>
<dbReference type="AlphaFoldDB" id="A2FR95"/>
<organism evidence="1 2">
    <name type="scientific">Trichomonas vaginalis (strain ATCC PRA-98 / G3)</name>
    <dbReference type="NCBI Taxonomy" id="412133"/>
    <lineage>
        <taxon>Eukaryota</taxon>
        <taxon>Metamonada</taxon>
        <taxon>Parabasalia</taxon>
        <taxon>Trichomonadida</taxon>
        <taxon>Trichomonadidae</taxon>
        <taxon>Trichomonas</taxon>
    </lineage>
</organism>
<dbReference type="RefSeq" id="XP_001305501.1">
    <property type="nucleotide sequence ID" value="XM_001305500.1"/>
</dbReference>
<dbReference type="InParanoid" id="A2FR95"/>
<dbReference type="EMBL" id="DS113959">
    <property type="protein sequence ID" value="EAX92571.1"/>
    <property type="molecule type" value="Genomic_DNA"/>
</dbReference>
<dbReference type="VEuPathDB" id="TrichDB:TVAGG3_0629620"/>
<dbReference type="Proteomes" id="UP000001542">
    <property type="component" value="Unassembled WGS sequence"/>
</dbReference>
<reference evidence="1" key="2">
    <citation type="journal article" date="2007" name="Science">
        <title>Draft genome sequence of the sexually transmitted pathogen Trichomonas vaginalis.</title>
        <authorList>
            <person name="Carlton J.M."/>
            <person name="Hirt R.P."/>
            <person name="Silva J.C."/>
            <person name="Delcher A.L."/>
            <person name="Schatz M."/>
            <person name="Zhao Q."/>
            <person name="Wortman J.R."/>
            <person name="Bidwell S.L."/>
            <person name="Alsmark U.C.M."/>
            <person name="Besteiro S."/>
            <person name="Sicheritz-Ponten T."/>
            <person name="Noel C.J."/>
            <person name="Dacks J.B."/>
            <person name="Foster P.G."/>
            <person name="Simillion C."/>
            <person name="Van de Peer Y."/>
            <person name="Miranda-Saavedra D."/>
            <person name="Barton G.J."/>
            <person name="Westrop G.D."/>
            <person name="Mueller S."/>
            <person name="Dessi D."/>
            <person name="Fiori P.L."/>
            <person name="Ren Q."/>
            <person name="Paulsen I."/>
            <person name="Zhang H."/>
            <person name="Bastida-Corcuera F.D."/>
            <person name="Simoes-Barbosa A."/>
            <person name="Brown M.T."/>
            <person name="Hayes R.D."/>
            <person name="Mukherjee M."/>
            <person name="Okumura C.Y."/>
            <person name="Schneider R."/>
            <person name="Smith A.J."/>
            <person name="Vanacova S."/>
            <person name="Villalvazo M."/>
            <person name="Haas B.J."/>
            <person name="Pertea M."/>
            <person name="Feldblyum T.V."/>
            <person name="Utterback T.R."/>
            <person name="Shu C.L."/>
            <person name="Osoegawa K."/>
            <person name="de Jong P.J."/>
            <person name="Hrdy I."/>
            <person name="Horvathova L."/>
            <person name="Zubacova Z."/>
            <person name="Dolezal P."/>
            <person name="Malik S.B."/>
            <person name="Logsdon J.M. Jr."/>
            <person name="Henze K."/>
            <person name="Gupta A."/>
            <person name="Wang C.C."/>
            <person name="Dunne R.L."/>
            <person name="Upcroft J.A."/>
            <person name="Upcroft P."/>
            <person name="White O."/>
            <person name="Salzberg S.L."/>
            <person name="Tang P."/>
            <person name="Chiu C.-H."/>
            <person name="Lee Y.-S."/>
            <person name="Embley T.M."/>
            <person name="Coombs G.H."/>
            <person name="Mottram J.C."/>
            <person name="Tachezy J."/>
            <person name="Fraser-Liggett C.M."/>
            <person name="Johnson P.J."/>
        </authorList>
    </citation>
    <scope>NUCLEOTIDE SEQUENCE [LARGE SCALE GENOMIC DNA]</scope>
    <source>
        <strain evidence="1">G3</strain>
    </source>
</reference>
<dbReference type="SMR" id="A2FR95"/>
<dbReference type="STRING" id="5722.A2FR95"/>
<evidence type="ECO:0000313" key="2">
    <source>
        <dbReference type="Proteomes" id="UP000001542"/>
    </source>
</evidence>
<accession>A2FR95</accession>
<evidence type="ECO:0000313" key="1">
    <source>
        <dbReference type="EMBL" id="EAX92571.1"/>
    </source>
</evidence>
<dbReference type="SUPFAM" id="SSF56300">
    <property type="entry name" value="Metallo-dependent phosphatases"/>
    <property type="match status" value="1"/>
</dbReference>
<gene>
    <name evidence="1" type="ORF">TVAG_316350</name>
</gene>
<dbReference type="InterPro" id="IPR029052">
    <property type="entry name" value="Metallo-depent_PP-like"/>
</dbReference>
<name>A2FR95_TRIV3</name>
<proteinExistence type="predicted"/>
<keyword evidence="2" id="KW-1185">Reference proteome</keyword>
<dbReference type="OrthoDB" id="1930084at2759"/>
<reference evidence="1" key="1">
    <citation type="submission" date="2006-10" db="EMBL/GenBank/DDBJ databases">
        <authorList>
            <person name="Amadeo P."/>
            <person name="Zhao Q."/>
            <person name="Wortman J."/>
            <person name="Fraser-Liggett C."/>
            <person name="Carlton J."/>
        </authorList>
    </citation>
    <scope>NUCLEOTIDE SEQUENCE</scope>
    <source>
        <strain evidence="1">G3</strain>
    </source>
</reference>
<sequence length="123" mass="14252">MLIRAHECVAEGICKNFDDKVITVFTASNYCGCVENRSAILIIKGRQLDFKTFKPLQWLKRDEVIFKGHSNHNRRVVRKKLMSISSQKILPSIFEPQNRIDSSSPRTQRNKLRRLSTDLIGSY</sequence>
<dbReference type="KEGG" id="tva:4750285"/>
<dbReference type="VEuPathDB" id="TrichDB:TVAG_316350"/>
<protein>
    <submittedName>
        <fullName evidence="1">Uncharacterized protein</fullName>
    </submittedName>
</protein>